<keyword evidence="5" id="KW-0347">Helicase</keyword>
<dbReference type="AlphaFoldDB" id="A0AAU7LPA1"/>
<dbReference type="InterPro" id="IPR001650">
    <property type="entry name" value="Helicase_C-like"/>
</dbReference>
<dbReference type="InterPro" id="IPR014001">
    <property type="entry name" value="Helicase_ATP-bd"/>
</dbReference>
<protein>
    <submittedName>
        <fullName evidence="5">DEAD/DEAH box helicase</fullName>
        <ecNumber evidence="5">3.6.4.-</ecNumber>
    </submittedName>
</protein>
<dbReference type="PROSITE" id="PS51192">
    <property type="entry name" value="HELICASE_ATP_BIND_1"/>
    <property type="match status" value="1"/>
</dbReference>
<dbReference type="CDD" id="cd18012">
    <property type="entry name" value="DEXQc_arch_SWI2_SNF2"/>
    <property type="match status" value="1"/>
</dbReference>
<dbReference type="InterPro" id="IPR027417">
    <property type="entry name" value="P-loop_NTPase"/>
</dbReference>
<dbReference type="RefSeq" id="WP_349277767.1">
    <property type="nucleotide sequence ID" value="NZ_CBCSCU010000003.1"/>
</dbReference>
<evidence type="ECO:0000256" key="1">
    <source>
        <dbReference type="ARBA" id="ARBA00022801"/>
    </source>
</evidence>
<dbReference type="PROSITE" id="PS51194">
    <property type="entry name" value="HELICASE_CTER"/>
    <property type="match status" value="1"/>
</dbReference>
<evidence type="ECO:0000259" key="3">
    <source>
        <dbReference type="PROSITE" id="PS51192"/>
    </source>
</evidence>
<dbReference type="EC" id="3.6.4.-" evidence="5"/>
<organism evidence="5">
    <name type="scientific">Polaromonas hydrogenivorans</name>
    <dbReference type="NCBI Taxonomy" id="335476"/>
    <lineage>
        <taxon>Bacteria</taxon>
        <taxon>Pseudomonadati</taxon>
        <taxon>Pseudomonadota</taxon>
        <taxon>Betaproteobacteria</taxon>
        <taxon>Burkholderiales</taxon>
        <taxon>Comamonadaceae</taxon>
        <taxon>Polaromonas</taxon>
    </lineage>
</organism>
<proteinExistence type="predicted"/>
<dbReference type="GO" id="GO:0005524">
    <property type="term" value="F:ATP binding"/>
    <property type="evidence" value="ECO:0007669"/>
    <property type="project" value="InterPro"/>
</dbReference>
<dbReference type="Pfam" id="PF00176">
    <property type="entry name" value="SNF2-rel_dom"/>
    <property type="match status" value="1"/>
</dbReference>
<dbReference type="SMART" id="SM00487">
    <property type="entry name" value="DEXDc"/>
    <property type="match status" value="1"/>
</dbReference>
<feature type="domain" description="Helicase C-terminal" evidence="4">
    <location>
        <begin position="724"/>
        <end position="881"/>
    </location>
</feature>
<evidence type="ECO:0000313" key="5">
    <source>
        <dbReference type="EMBL" id="XBP69273.1"/>
    </source>
</evidence>
<dbReference type="InterPro" id="IPR000330">
    <property type="entry name" value="SNF2_N"/>
</dbReference>
<keyword evidence="1 5" id="KW-0378">Hydrolase</keyword>
<dbReference type="InterPro" id="IPR022138">
    <property type="entry name" value="DUF3670"/>
</dbReference>
<keyword evidence="5" id="KW-0547">Nucleotide-binding</keyword>
<keyword evidence="5" id="KW-0067">ATP-binding</keyword>
<evidence type="ECO:0000256" key="2">
    <source>
        <dbReference type="SAM" id="MobiDB-lite"/>
    </source>
</evidence>
<feature type="domain" description="Helicase ATP-binding" evidence="3">
    <location>
        <begin position="436"/>
        <end position="602"/>
    </location>
</feature>
<dbReference type="InterPro" id="IPR049730">
    <property type="entry name" value="SNF2/RAD54-like_C"/>
</dbReference>
<sequence>MESPNAPDTPANLAPQLTPRGRLLATKQDDAPPLAPEVSQALGPAFALGSGHGLLLLGTAHIGRILPPAWAWWRDVAARYVTALCATPDGGEIAVDLPAAEDFEALIADAPPMTGAEYLTPELLTALWHELDAALRQELAAAQVPLQAFLKSRHPAWNLVGRVHFNLAENRKDAEAPFAFLATYTARLSAHGKAQHQPLSQALAEFSGGKSRAQLLSLLLPVQRAAQHCDWLREMVEVGDIYHPLRWTALDACRFLTDLPQLEAAGISVRTPGVWKAGRPPRPVVKASVGTRPPSLLGQDALLDFSMQVCLDGEDLSDAEVEALLQSGDGLQFIRGRWVEVDQKAIGRLLERFKAIEAVAENGLPFAEAMRLLAGASLAESGEPLDADWSELAAGPWLADTLAGLRKPEGLAQVDPGPELQATLRPYQQAGVRWLYLLTRLGLGACLADDMGLGKTIQVLSLLLVLKRENAGPHQPSLLVAPASLLANWAAEAERFAPGLRLLVAHPSAMPPADFKALDATRLADADLVITSYGSLLRQPVLANHDWRLAVIDEAQAIKNPGAKQTRQVKKLQAQSRIALTGTPVENRLSDLWSIFDFTHPGLLGSDKVFGKFTKRLAKAEHFGPLRALVQPYILRRLKTDKRVISDLPDKTELKAWCHLSPTQAALYQRAVQDLADALEDAEGIGRKGVVLSFLMRFKQICNHPSQWLGDGAWKAGDSGKFARLRELVEVIAAKQEKVLVFTQFRETTEPLAAFLGSIFGREGLVLHGGTPVAKRRELVRRFQEDEQTPFFVLSLKAGGAGLNLTAASHVIHFDRWWNPAVENQATDRAFRIGQQRNVLVHKFICRGTVEDRIDQLIESKQQLVKDVLEGGAELLLTEMSDRELLDLVKLDIHAAQEN</sequence>
<evidence type="ECO:0000259" key="4">
    <source>
        <dbReference type="PROSITE" id="PS51194"/>
    </source>
</evidence>
<reference evidence="5" key="1">
    <citation type="submission" date="2024-05" db="EMBL/GenBank/DDBJ databases">
        <authorList>
            <person name="Bunk B."/>
            <person name="Swiderski J."/>
            <person name="Sproer C."/>
            <person name="Thiel V."/>
        </authorList>
    </citation>
    <scope>NUCLEOTIDE SEQUENCE</scope>
    <source>
        <strain evidence="5">DSM 17735</strain>
    </source>
</reference>
<dbReference type="PANTHER" id="PTHR10799">
    <property type="entry name" value="SNF2/RAD54 HELICASE FAMILY"/>
    <property type="match status" value="1"/>
</dbReference>
<dbReference type="Gene3D" id="3.40.50.10810">
    <property type="entry name" value="Tandem AAA-ATPase domain"/>
    <property type="match status" value="1"/>
</dbReference>
<dbReference type="EMBL" id="CP157675">
    <property type="protein sequence ID" value="XBP69273.1"/>
    <property type="molecule type" value="Genomic_DNA"/>
</dbReference>
<accession>A0AAU7LPA1</accession>
<dbReference type="Gene3D" id="3.40.50.300">
    <property type="entry name" value="P-loop containing nucleotide triphosphate hydrolases"/>
    <property type="match status" value="1"/>
</dbReference>
<dbReference type="GO" id="GO:0004386">
    <property type="term" value="F:helicase activity"/>
    <property type="evidence" value="ECO:0007669"/>
    <property type="project" value="UniProtKB-KW"/>
</dbReference>
<dbReference type="Pfam" id="PF12419">
    <property type="entry name" value="DUF3670"/>
    <property type="match status" value="1"/>
</dbReference>
<dbReference type="SMART" id="SM00490">
    <property type="entry name" value="HELICc"/>
    <property type="match status" value="1"/>
</dbReference>
<dbReference type="InterPro" id="IPR038718">
    <property type="entry name" value="SNF2-like_sf"/>
</dbReference>
<dbReference type="SUPFAM" id="SSF52540">
    <property type="entry name" value="P-loop containing nucleoside triphosphate hydrolases"/>
    <property type="match status" value="2"/>
</dbReference>
<dbReference type="Pfam" id="PF00271">
    <property type="entry name" value="Helicase_C"/>
    <property type="match status" value="1"/>
</dbReference>
<feature type="region of interest" description="Disordered" evidence="2">
    <location>
        <begin position="1"/>
        <end position="21"/>
    </location>
</feature>
<gene>
    <name evidence="5" type="ORF">ABLV49_15395</name>
</gene>
<dbReference type="GO" id="GO:0016787">
    <property type="term" value="F:hydrolase activity"/>
    <property type="evidence" value="ECO:0007669"/>
    <property type="project" value="UniProtKB-KW"/>
</dbReference>
<dbReference type="CDD" id="cd18793">
    <property type="entry name" value="SF2_C_SNF"/>
    <property type="match status" value="1"/>
</dbReference>
<name>A0AAU7LPA1_9BURK</name>